<comment type="caution">
    <text evidence="5">The sequence shown here is derived from an EMBL/GenBank/DDBJ whole genome shotgun (WGS) entry which is preliminary data.</text>
</comment>
<dbReference type="InterPro" id="IPR010982">
    <property type="entry name" value="Lambda_DNA-bd_dom_sf"/>
</dbReference>
<evidence type="ECO:0000256" key="2">
    <source>
        <dbReference type="ARBA" id="ARBA00023125"/>
    </source>
</evidence>
<sequence>MAVTIKDVGKLANVSPSTVSRVLANHPKISDETKRKVREAMEELGYHPNLQARSLVVKSTKTIGIVMPHSTERVLENPFFPEVLRGISLEARKSQFGIYLTTGASEEEILQEVIEMVQGKRVDGIILLYSKTNDKIMDYLLQNKFPFTVIGRPYQNAERITFVDNDNVFITKQITEYLIQLGHQKIAFIGANMEMVFTIDRLKGFKQALKENGIAYQKELIIYDKELVDRTKEKLTEILNLESRPTALVVSDDFIAIELISYAEELSISIPEDLSIVAFNNISTGKYMKPSLTSVDINIFQLGVEATKCLLDDITYPNAVTKRITVPAKMVERNSCCRVAE</sequence>
<evidence type="ECO:0000256" key="3">
    <source>
        <dbReference type="ARBA" id="ARBA00023163"/>
    </source>
</evidence>
<organism evidence="5 6">
    <name type="scientific">Niallia circulans</name>
    <name type="common">Bacillus circulans</name>
    <dbReference type="NCBI Taxonomy" id="1397"/>
    <lineage>
        <taxon>Bacteria</taxon>
        <taxon>Bacillati</taxon>
        <taxon>Bacillota</taxon>
        <taxon>Bacilli</taxon>
        <taxon>Bacillales</taxon>
        <taxon>Bacillaceae</taxon>
        <taxon>Niallia</taxon>
    </lineage>
</organism>
<proteinExistence type="predicted"/>
<dbReference type="OrthoDB" id="9788209at2"/>
<gene>
    <name evidence="5" type="ORF">ABW02_11765</name>
</gene>
<dbReference type="GO" id="GO:0000976">
    <property type="term" value="F:transcription cis-regulatory region binding"/>
    <property type="evidence" value="ECO:0007669"/>
    <property type="project" value="TreeGrafter"/>
</dbReference>
<evidence type="ECO:0000259" key="4">
    <source>
        <dbReference type="PROSITE" id="PS50932"/>
    </source>
</evidence>
<dbReference type="AlphaFoldDB" id="A0A0J1IK84"/>
<evidence type="ECO:0000313" key="6">
    <source>
        <dbReference type="Proteomes" id="UP000036045"/>
    </source>
</evidence>
<dbReference type="Gene3D" id="3.40.50.2300">
    <property type="match status" value="2"/>
</dbReference>
<protein>
    <submittedName>
        <fullName evidence="5">LacI family transcriptional regulator</fullName>
    </submittedName>
</protein>
<name>A0A0J1IK84_NIACI</name>
<dbReference type="Gene3D" id="1.10.260.40">
    <property type="entry name" value="lambda repressor-like DNA-binding domains"/>
    <property type="match status" value="1"/>
</dbReference>
<dbReference type="GeneID" id="56351051"/>
<dbReference type="PATRIC" id="fig|1397.4.peg.5685"/>
<dbReference type="SUPFAM" id="SSF47413">
    <property type="entry name" value="lambda repressor-like DNA-binding domains"/>
    <property type="match status" value="1"/>
</dbReference>
<dbReference type="Pfam" id="PF00356">
    <property type="entry name" value="LacI"/>
    <property type="match status" value="1"/>
</dbReference>
<feature type="domain" description="HTH lacI-type" evidence="4">
    <location>
        <begin position="3"/>
        <end position="57"/>
    </location>
</feature>
<dbReference type="InterPro" id="IPR028082">
    <property type="entry name" value="Peripla_BP_I"/>
</dbReference>
<dbReference type="SUPFAM" id="SSF53822">
    <property type="entry name" value="Periplasmic binding protein-like I"/>
    <property type="match status" value="1"/>
</dbReference>
<evidence type="ECO:0000256" key="1">
    <source>
        <dbReference type="ARBA" id="ARBA00023015"/>
    </source>
</evidence>
<dbReference type="PROSITE" id="PS50932">
    <property type="entry name" value="HTH_LACI_2"/>
    <property type="match status" value="1"/>
</dbReference>
<keyword evidence="6" id="KW-1185">Reference proteome</keyword>
<dbReference type="PANTHER" id="PTHR30146">
    <property type="entry name" value="LACI-RELATED TRANSCRIPTIONAL REPRESSOR"/>
    <property type="match status" value="1"/>
</dbReference>
<dbReference type="CDD" id="cd06294">
    <property type="entry name" value="PBP1_MalR-like"/>
    <property type="match status" value="1"/>
</dbReference>
<dbReference type="PANTHER" id="PTHR30146:SF109">
    <property type="entry name" value="HTH-TYPE TRANSCRIPTIONAL REGULATOR GALS"/>
    <property type="match status" value="1"/>
</dbReference>
<dbReference type="EMBL" id="LDPH01000009">
    <property type="protein sequence ID" value="KLV26352.1"/>
    <property type="molecule type" value="Genomic_DNA"/>
</dbReference>
<dbReference type="RefSeq" id="WP_047942299.1">
    <property type="nucleotide sequence ID" value="NZ_CP053989.1"/>
</dbReference>
<evidence type="ECO:0000313" key="5">
    <source>
        <dbReference type="EMBL" id="KLV26352.1"/>
    </source>
</evidence>
<keyword evidence="1" id="KW-0805">Transcription regulation</keyword>
<dbReference type="CDD" id="cd01392">
    <property type="entry name" value="HTH_LacI"/>
    <property type="match status" value="1"/>
</dbReference>
<dbReference type="GO" id="GO:0003700">
    <property type="term" value="F:DNA-binding transcription factor activity"/>
    <property type="evidence" value="ECO:0007669"/>
    <property type="project" value="TreeGrafter"/>
</dbReference>
<reference evidence="5 6" key="1">
    <citation type="submission" date="2015-05" db="EMBL/GenBank/DDBJ databases">
        <title>Whole genome sequence and identification of bacterial endophytes from Costus igneus.</title>
        <authorList>
            <person name="Lee Y.P."/>
            <person name="Gan H.M."/>
            <person name="Eng W."/>
            <person name="Wheatley M.S."/>
            <person name="Caraballo A."/>
            <person name="Polter S."/>
            <person name="Savka M.A."/>
            <person name="Hudson A.O."/>
        </authorList>
    </citation>
    <scope>NUCLEOTIDE SEQUENCE [LARGE SCALE GENOMIC DNA]</scope>
    <source>
        <strain evidence="5 6">RIT379</strain>
    </source>
</reference>
<dbReference type="InterPro" id="IPR000843">
    <property type="entry name" value="HTH_LacI"/>
</dbReference>
<dbReference type="InterPro" id="IPR046335">
    <property type="entry name" value="LacI/GalR-like_sensor"/>
</dbReference>
<dbReference type="SMART" id="SM00354">
    <property type="entry name" value="HTH_LACI"/>
    <property type="match status" value="1"/>
</dbReference>
<dbReference type="Pfam" id="PF13377">
    <property type="entry name" value="Peripla_BP_3"/>
    <property type="match status" value="1"/>
</dbReference>
<dbReference type="Proteomes" id="UP000036045">
    <property type="component" value="Unassembled WGS sequence"/>
</dbReference>
<keyword evidence="2" id="KW-0238">DNA-binding</keyword>
<accession>A0A0J1IK84</accession>
<keyword evidence="3" id="KW-0804">Transcription</keyword>